<evidence type="ECO:0000313" key="2">
    <source>
        <dbReference type="Proteomes" id="UP001055072"/>
    </source>
</evidence>
<comment type="caution">
    <text evidence="1">The sequence shown here is derived from an EMBL/GenBank/DDBJ whole genome shotgun (WGS) entry which is preliminary data.</text>
</comment>
<gene>
    <name evidence="1" type="ORF">BDY19DRAFT_941100</name>
</gene>
<proteinExistence type="predicted"/>
<accession>A0ACB8U678</accession>
<name>A0ACB8U678_9APHY</name>
<organism evidence="1 2">
    <name type="scientific">Irpex rosettiformis</name>
    <dbReference type="NCBI Taxonomy" id="378272"/>
    <lineage>
        <taxon>Eukaryota</taxon>
        <taxon>Fungi</taxon>
        <taxon>Dikarya</taxon>
        <taxon>Basidiomycota</taxon>
        <taxon>Agaricomycotina</taxon>
        <taxon>Agaricomycetes</taxon>
        <taxon>Polyporales</taxon>
        <taxon>Irpicaceae</taxon>
        <taxon>Irpex</taxon>
    </lineage>
</organism>
<dbReference type="EMBL" id="MU274909">
    <property type="protein sequence ID" value="KAI0089848.1"/>
    <property type="molecule type" value="Genomic_DNA"/>
</dbReference>
<keyword evidence="2" id="KW-1185">Reference proteome</keyword>
<sequence length="102" mass="10648">MERLQERAGKSVVHPPVAVASPVPQRVTNDKTIPEKAAVKSGVSRVKVEEIERPMTPEPTPASVAKGGLSSLLDGSAGGDGSEGMGEGKGIDNIRLWIFISS</sequence>
<dbReference type="Proteomes" id="UP001055072">
    <property type="component" value="Unassembled WGS sequence"/>
</dbReference>
<protein>
    <submittedName>
        <fullName evidence="1">Uncharacterized protein</fullName>
    </submittedName>
</protein>
<reference evidence="1" key="1">
    <citation type="journal article" date="2021" name="Environ. Microbiol.">
        <title>Gene family expansions and transcriptome signatures uncover fungal adaptations to wood decay.</title>
        <authorList>
            <person name="Hage H."/>
            <person name="Miyauchi S."/>
            <person name="Viragh M."/>
            <person name="Drula E."/>
            <person name="Min B."/>
            <person name="Chaduli D."/>
            <person name="Navarro D."/>
            <person name="Favel A."/>
            <person name="Norest M."/>
            <person name="Lesage-Meessen L."/>
            <person name="Balint B."/>
            <person name="Merenyi Z."/>
            <person name="de Eugenio L."/>
            <person name="Morin E."/>
            <person name="Martinez A.T."/>
            <person name="Baldrian P."/>
            <person name="Stursova M."/>
            <person name="Martinez M.J."/>
            <person name="Novotny C."/>
            <person name="Magnuson J.K."/>
            <person name="Spatafora J.W."/>
            <person name="Maurice S."/>
            <person name="Pangilinan J."/>
            <person name="Andreopoulos W."/>
            <person name="LaButti K."/>
            <person name="Hundley H."/>
            <person name="Na H."/>
            <person name="Kuo A."/>
            <person name="Barry K."/>
            <person name="Lipzen A."/>
            <person name="Henrissat B."/>
            <person name="Riley R."/>
            <person name="Ahrendt S."/>
            <person name="Nagy L.G."/>
            <person name="Grigoriev I.V."/>
            <person name="Martin F."/>
            <person name="Rosso M.N."/>
        </authorList>
    </citation>
    <scope>NUCLEOTIDE SEQUENCE</scope>
    <source>
        <strain evidence="1">CBS 384.51</strain>
    </source>
</reference>
<evidence type="ECO:0000313" key="1">
    <source>
        <dbReference type="EMBL" id="KAI0089848.1"/>
    </source>
</evidence>